<comment type="catalytic activity">
    <reaction evidence="6">
        <text>arsenic triglutathione + [thioredoxin]-dithiol + S-adenosyl-L-methionine + 2 H2O = methylarsonous acid + [thioredoxin]-disulfide + 3 glutathione + S-adenosyl-L-homocysteine + H(+)</text>
        <dbReference type="Rhea" id="RHEA:69460"/>
        <dbReference type="Rhea" id="RHEA-COMP:10698"/>
        <dbReference type="Rhea" id="RHEA-COMP:10700"/>
        <dbReference type="ChEBI" id="CHEBI:15377"/>
        <dbReference type="ChEBI" id="CHEBI:15378"/>
        <dbReference type="ChEBI" id="CHEBI:17826"/>
        <dbReference type="ChEBI" id="CHEBI:29950"/>
        <dbReference type="ChEBI" id="CHEBI:50058"/>
        <dbReference type="ChEBI" id="CHEBI:57856"/>
        <dbReference type="ChEBI" id="CHEBI:57925"/>
        <dbReference type="ChEBI" id="CHEBI:59789"/>
        <dbReference type="ChEBI" id="CHEBI:183640"/>
        <dbReference type="EC" id="2.1.1.137"/>
    </reaction>
</comment>
<sequence length="394" mass="44375">MSHSSTLAGYDIEKAVLERYRASAKQQEPSLCCPTEYEGNYLDILPQEIIEKDYGCGDPTRYVSVGETVLDLGSGAGKNCYILAQKVGATGKVIGIDFNDEMLALARKYQSEIARKVGYCNTQFFKGKIQDLKLDLEKVEAWLQDNPIASIEQFSQFDAQCDCLRDRSPLIHDSSIDVVISNCVLNLVCPKDKQQLFQEIYRVLKRGGRAVISDIVCDEDPTPEILNNPELWSGCISGAFREDLFLKMFEEVGFYGIEILKRDEKPWQVIDGIEFRSVTVRAFKGKEGSCLERKQAIIYKGPWKQVQDDDGHTFCRGERMAVCDKTYQILTNPNSPYAKDIIPVPPYQEISLEAATNFSCKNKAIRHPKETKGYNYHLTEINNDAGCCSPGECC</sequence>
<dbReference type="PANTHER" id="PTHR43675">
    <property type="entry name" value="ARSENITE METHYLTRANSFERASE"/>
    <property type="match status" value="1"/>
</dbReference>
<evidence type="ECO:0000256" key="1">
    <source>
        <dbReference type="ARBA" id="ARBA00022679"/>
    </source>
</evidence>
<dbReference type="CDD" id="cd02440">
    <property type="entry name" value="AdoMet_MTases"/>
    <property type="match status" value="1"/>
</dbReference>
<dbReference type="Proteomes" id="UP000186868">
    <property type="component" value="Unassembled WGS sequence"/>
</dbReference>
<keyword evidence="10" id="KW-0489">Methyltransferase</keyword>
<dbReference type="InterPro" id="IPR029063">
    <property type="entry name" value="SAM-dependent_MTases_sf"/>
</dbReference>
<dbReference type="AlphaFoldDB" id="A0A1U7HMY5"/>
<evidence type="ECO:0000256" key="3">
    <source>
        <dbReference type="ARBA" id="ARBA00034487"/>
    </source>
</evidence>
<keyword evidence="2" id="KW-0949">S-adenosyl-L-methionine</keyword>
<dbReference type="GO" id="GO:0032259">
    <property type="term" value="P:methylation"/>
    <property type="evidence" value="ECO:0007669"/>
    <property type="project" value="UniProtKB-KW"/>
</dbReference>
<evidence type="ECO:0000256" key="7">
    <source>
        <dbReference type="ARBA" id="ARBA00047943"/>
    </source>
</evidence>
<evidence type="ECO:0000313" key="10">
    <source>
        <dbReference type="EMBL" id="OKH24929.1"/>
    </source>
</evidence>
<dbReference type="EMBL" id="MRCB01000005">
    <property type="protein sequence ID" value="OKH24929.1"/>
    <property type="molecule type" value="Genomic_DNA"/>
</dbReference>
<name>A0A1U7HMY5_9CYAN</name>
<comment type="catalytic activity">
    <reaction evidence="7">
        <text>arsenic triglutathione + 2 [thioredoxin]-dithiol + 2 S-adenosyl-L-methionine + H2O = dimethylarsinous acid + 2 [thioredoxin]-disulfide + 3 glutathione + 2 S-adenosyl-L-homocysteine + 2 H(+)</text>
        <dbReference type="Rhea" id="RHEA:69464"/>
        <dbReference type="Rhea" id="RHEA-COMP:10698"/>
        <dbReference type="Rhea" id="RHEA-COMP:10700"/>
        <dbReference type="ChEBI" id="CHEBI:15377"/>
        <dbReference type="ChEBI" id="CHEBI:15378"/>
        <dbReference type="ChEBI" id="CHEBI:23808"/>
        <dbReference type="ChEBI" id="CHEBI:29950"/>
        <dbReference type="ChEBI" id="CHEBI:50058"/>
        <dbReference type="ChEBI" id="CHEBI:57856"/>
        <dbReference type="ChEBI" id="CHEBI:57925"/>
        <dbReference type="ChEBI" id="CHEBI:59789"/>
        <dbReference type="ChEBI" id="CHEBI:183640"/>
        <dbReference type="EC" id="2.1.1.137"/>
    </reaction>
</comment>
<evidence type="ECO:0000256" key="2">
    <source>
        <dbReference type="ARBA" id="ARBA00022691"/>
    </source>
</evidence>
<dbReference type="InterPro" id="IPR025714">
    <property type="entry name" value="Methyltranfer_dom"/>
</dbReference>
<dbReference type="InterPro" id="IPR026669">
    <property type="entry name" value="Arsenite_MeTrfase-like"/>
</dbReference>
<comment type="similarity">
    <text evidence="3">Belongs to the methyltransferase superfamily. Arsenite methyltransferase family.</text>
</comment>
<comment type="caution">
    <text evidence="10">The sequence shown here is derived from an EMBL/GenBank/DDBJ whole genome shotgun (WGS) entry which is preliminary data.</text>
</comment>
<gene>
    <name evidence="10" type="ORF">NIES593_06225</name>
</gene>
<protein>
    <recommendedName>
        <fullName evidence="5">Arsenite methyltransferase</fullName>
        <ecNumber evidence="4">2.1.1.137</ecNumber>
    </recommendedName>
</protein>
<dbReference type="SUPFAM" id="SSF53335">
    <property type="entry name" value="S-adenosyl-L-methionine-dependent methyltransferases"/>
    <property type="match status" value="1"/>
</dbReference>
<evidence type="ECO:0000256" key="8">
    <source>
        <dbReference type="ARBA" id="ARBA00048428"/>
    </source>
</evidence>
<evidence type="ECO:0000313" key="11">
    <source>
        <dbReference type="Proteomes" id="UP000186868"/>
    </source>
</evidence>
<organism evidence="10 11">
    <name type="scientific">Hydrococcus rivularis NIES-593</name>
    <dbReference type="NCBI Taxonomy" id="1921803"/>
    <lineage>
        <taxon>Bacteria</taxon>
        <taxon>Bacillati</taxon>
        <taxon>Cyanobacteriota</taxon>
        <taxon>Cyanophyceae</taxon>
        <taxon>Pleurocapsales</taxon>
        <taxon>Hydrococcaceae</taxon>
        <taxon>Hydrococcus</taxon>
    </lineage>
</organism>
<reference evidence="10 11" key="1">
    <citation type="submission" date="2016-11" db="EMBL/GenBank/DDBJ databases">
        <title>Draft Genome Sequences of Nine Cyanobacterial Strains from Diverse Habitats.</title>
        <authorList>
            <person name="Zhu T."/>
            <person name="Hou S."/>
            <person name="Lu X."/>
            <person name="Hess W.R."/>
        </authorList>
    </citation>
    <scope>NUCLEOTIDE SEQUENCE [LARGE SCALE GENOMIC DNA]</scope>
    <source>
        <strain evidence="10 11">NIES-593</strain>
    </source>
</reference>
<keyword evidence="1 10" id="KW-0808">Transferase</keyword>
<comment type="catalytic activity">
    <reaction evidence="8">
        <text>arsenic triglutathione + 3 [thioredoxin]-dithiol + 3 S-adenosyl-L-methionine = trimethylarsine + 3 [thioredoxin]-disulfide + 3 glutathione + 3 S-adenosyl-L-homocysteine + 3 H(+)</text>
        <dbReference type="Rhea" id="RHEA:69432"/>
        <dbReference type="Rhea" id="RHEA-COMP:10698"/>
        <dbReference type="Rhea" id="RHEA-COMP:10700"/>
        <dbReference type="ChEBI" id="CHEBI:15378"/>
        <dbReference type="ChEBI" id="CHEBI:27130"/>
        <dbReference type="ChEBI" id="CHEBI:29950"/>
        <dbReference type="ChEBI" id="CHEBI:50058"/>
        <dbReference type="ChEBI" id="CHEBI:57856"/>
        <dbReference type="ChEBI" id="CHEBI:57925"/>
        <dbReference type="ChEBI" id="CHEBI:59789"/>
        <dbReference type="ChEBI" id="CHEBI:183640"/>
        <dbReference type="EC" id="2.1.1.137"/>
    </reaction>
</comment>
<proteinExistence type="inferred from homology"/>
<dbReference type="OrthoDB" id="9772751at2"/>
<keyword evidence="11" id="KW-1185">Reference proteome</keyword>
<evidence type="ECO:0000256" key="4">
    <source>
        <dbReference type="ARBA" id="ARBA00034521"/>
    </source>
</evidence>
<evidence type="ECO:0000256" key="5">
    <source>
        <dbReference type="ARBA" id="ARBA00034545"/>
    </source>
</evidence>
<evidence type="ECO:0000256" key="6">
    <source>
        <dbReference type="ARBA" id="ARBA00047941"/>
    </source>
</evidence>
<dbReference type="PANTHER" id="PTHR43675:SF8">
    <property type="entry name" value="ARSENITE METHYLTRANSFERASE"/>
    <property type="match status" value="1"/>
</dbReference>
<dbReference type="EC" id="2.1.1.137" evidence="4"/>
<dbReference type="STRING" id="1921803.NIES593_06225"/>
<evidence type="ECO:0000259" key="9">
    <source>
        <dbReference type="Pfam" id="PF13847"/>
    </source>
</evidence>
<dbReference type="Gene3D" id="3.40.50.150">
    <property type="entry name" value="Vaccinia Virus protein VP39"/>
    <property type="match status" value="2"/>
</dbReference>
<feature type="domain" description="Methyltransferase" evidence="9">
    <location>
        <begin position="66"/>
        <end position="253"/>
    </location>
</feature>
<dbReference type="Pfam" id="PF13847">
    <property type="entry name" value="Methyltransf_31"/>
    <property type="match status" value="1"/>
</dbReference>
<dbReference type="GO" id="GO:0030791">
    <property type="term" value="F:arsenite methyltransferase activity"/>
    <property type="evidence" value="ECO:0007669"/>
    <property type="project" value="UniProtKB-EC"/>
</dbReference>
<accession>A0A1U7HMY5</accession>